<gene>
    <name evidence="2" type="ORF">PCOR1329_LOCUS483</name>
</gene>
<accession>A0ABN9PBC0</accession>
<evidence type="ECO:0000256" key="1">
    <source>
        <dbReference type="SAM" id="MobiDB-lite"/>
    </source>
</evidence>
<dbReference type="Proteomes" id="UP001189429">
    <property type="component" value="Unassembled WGS sequence"/>
</dbReference>
<name>A0ABN9PBC0_9DINO</name>
<feature type="non-terminal residue" evidence="2">
    <location>
        <position position="64"/>
    </location>
</feature>
<feature type="non-terminal residue" evidence="2">
    <location>
        <position position="1"/>
    </location>
</feature>
<sequence>AGAAGARGCRRPLRAAHPAALVALGVAGRERASRPRPAPAAGRPGSRRRPGLARGPRAARAAVG</sequence>
<dbReference type="EMBL" id="CAUYUJ010000101">
    <property type="protein sequence ID" value="CAK0788643.1"/>
    <property type="molecule type" value="Genomic_DNA"/>
</dbReference>
<comment type="caution">
    <text evidence="2">The sequence shown here is derived from an EMBL/GenBank/DDBJ whole genome shotgun (WGS) entry which is preliminary data.</text>
</comment>
<proteinExistence type="predicted"/>
<keyword evidence="3" id="KW-1185">Reference proteome</keyword>
<feature type="compositionally biased region" description="Low complexity" evidence="1">
    <location>
        <begin position="52"/>
        <end position="64"/>
    </location>
</feature>
<protein>
    <submittedName>
        <fullName evidence="2">Uncharacterized protein</fullName>
    </submittedName>
</protein>
<organism evidence="2 3">
    <name type="scientific">Prorocentrum cordatum</name>
    <dbReference type="NCBI Taxonomy" id="2364126"/>
    <lineage>
        <taxon>Eukaryota</taxon>
        <taxon>Sar</taxon>
        <taxon>Alveolata</taxon>
        <taxon>Dinophyceae</taxon>
        <taxon>Prorocentrales</taxon>
        <taxon>Prorocentraceae</taxon>
        <taxon>Prorocentrum</taxon>
    </lineage>
</organism>
<feature type="region of interest" description="Disordered" evidence="1">
    <location>
        <begin position="27"/>
        <end position="64"/>
    </location>
</feature>
<evidence type="ECO:0000313" key="2">
    <source>
        <dbReference type="EMBL" id="CAK0788643.1"/>
    </source>
</evidence>
<reference evidence="2" key="1">
    <citation type="submission" date="2023-10" db="EMBL/GenBank/DDBJ databases">
        <authorList>
            <person name="Chen Y."/>
            <person name="Shah S."/>
            <person name="Dougan E. K."/>
            <person name="Thang M."/>
            <person name="Chan C."/>
        </authorList>
    </citation>
    <scope>NUCLEOTIDE SEQUENCE [LARGE SCALE GENOMIC DNA]</scope>
</reference>
<evidence type="ECO:0000313" key="3">
    <source>
        <dbReference type="Proteomes" id="UP001189429"/>
    </source>
</evidence>